<comment type="caution">
    <text evidence="2">The sequence shown here is derived from an EMBL/GenBank/DDBJ whole genome shotgun (WGS) entry which is preliminary data.</text>
</comment>
<protein>
    <submittedName>
        <fullName evidence="2">DUF2254 domain-containing protein</fullName>
    </submittedName>
</protein>
<accession>A0A432VZT0</accession>
<dbReference type="Pfam" id="PF10011">
    <property type="entry name" value="DUF2254"/>
    <property type="match status" value="1"/>
</dbReference>
<keyword evidence="3" id="KW-1185">Reference proteome</keyword>
<gene>
    <name evidence="2" type="ORF">CWE08_03460</name>
</gene>
<organism evidence="2 3">
    <name type="scientific">Aliidiomarina iranensis</name>
    <dbReference type="NCBI Taxonomy" id="1434071"/>
    <lineage>
        <taxon>Bacteria</taxon>
        <taxon>Pseudomonadati</taxon>
        <taxon>Pseudomonadota</taxon>
        <taxon>Gammaproteobacteria</taxon>
        <taxon>Alteromonadales</taxon>
        <taxon>Idiomarinaceae</taxon>
        <taxon>Aliidiomarina</taxon>
    </lineage>
</organism>
<dbReference type="OrthoDB" id="2955631at2"/>
<dbReference type="AlphaFoldDB" id="A0A432VZT0"/>
<evidence type="ECO:0000313" key="3">
    <source>
        <dbReference type="Proteomes" id="UP000288395"/>
    </source>
</evidence>
<dbReference type="EMBL" id="PIPJ01000002">
    <property type="protein sequence ID" value="RUO22257.1"/>
    <property type="molecule type" value="Genomic_DNA"/>
</dbReference>
<sequence>MLNRMYHVWLDVRASFWFLPSIIVLTSVVLAFSLIELEELTAAQFFENWPRAFGSSIDGSRSLLSTIATTTITVTGVVFSSTLVALSLASSQYSSRILRNFMSDKGTQISLGAFLGIFSYCLIVLKTIGGEDAFVPSLAVLMGLLLGFVGIGVFIFFIHHIARSIQANHILAEVAVETICAIENLYPKISQSSDEAKEEQPYSNADIEATLQGTERFWHPIVADKSGYIQSLDTSNLVAFAEKKGGIIRVQERVGEFAVADVEVLSVYGFLPTAEEQKTLANMVAIGRQRTVEQDITFGIRQLVDVALRALSPGINDSTTGIMCIDQLVAIFAVLNKYQVKCAFTGESNELRLLLKGPSYEDLLYSAFDQIRQNARGNVWVLKRLLTALQVIASTTHEHSRLESIRLQLAAVVEVINESDVSKHDRLMLAEAAKDITRVV</sequence>
<dbReference type="RefSeq" id="WP_126765665.1">
    <property type="nucleotide sequence ID" value="NZ_PIPJ01000002.1"/>
</dbReference>
<reference evidence="3" key="1">
    <citation type="journal article" date="2018" name="Front. Microbiol.">
        <title>Genome-Based Analysis Reveals the Taxonomy and Diversity of the Family Idiomarinaceae.</title>
        <authorList>
            <person name="Liu Y."/>
            <person name="Lai Q."/>
            <person name="Shao Z."/>
        </authorList>
    </citation>
    <scope>NUCLEOTIDE SEQUENCE [LARGE SCALE GENOMIC DNA]</scope>
    <source>
        <strain evidence="3">GBPy7</strain>
    </source>
</reference>
<keyword evidence="1" id="KW-0812">Transmembrane</keyword>
<evidence type="ECO:0000256" key="1">
    <source>
        <dbReference type="SAM" id="Phobius"/>
    </source>
</evidence>
<feature type="transmembrane region" description="Helical" evidence="1">
    <location>
        <begin position="12"/>
        <end position="35"/>
    </location>
</feature>
<keyword evidence="1" id="KW-1133">Transmembrane helix</keyword>
<dbReference type="InterPro" id="IPR018723">
    <property type="entry name" value="DUF2254_membrane"/>
</dbReference>
<evidence type="ECO:0000313" key="2">
    <source>
        <dbReference type="EMBL" id="RUO22257.1"/>
    </source>
</evidence>
<feature type="transmembrane region" description="Helical" evidence="1">
    <location>
        <begin position="134"/>
        <end position="158"/>
    </location>
</feature>
<feature type="transmembrane region" description="Helical" evidence="1">
    <location>
        <begin position="63"/>
        <end position="88"/>
    </location>
</feature>
<name>A0A432VZT0_9GAMM</name>
<proteinExistence type="predicted"/>
<keyword evidence="1" id="KW-0472">Membrane</keyword>
<dbReference type="Proteomes" id="UP000288395">
    <property type="component" value="Unassembled WGS sequence"/>
</dbReference>
<feature type="transmembrane region" description="Helical" evidence="1">
    <location>
        <begin position="109"/>
        <end position="128"/>
    </location>
</feature>